<dbReference type="PANTHER" id="PTHR35335:SF1">
    <property type="entry name" value="UPF0716 PROTEIN FXSA"/>
    <property type="match status" value="1"/>
</dbReference>
<feature type="transmembrane region" description="Helical" evidence="1">
    <location>
        <begin position="6"/>
        <end position="23"/>
    </location>
</feature>
<reference evidence="2" key="1">
    <citation type="submission" date="2018-05" db="EMBL/GenBank/DDBJ databases">
        <authorList>
            <person name="Lanie J.A."/>
            <person name="Ng W.-L."/>
            <person name="Kazmierczak K.M."/>
            <person name="Andrzejewski T.M."/>
            <person name="Davidsen T.M."/>
            <person name="Wayne K.J."/>
            <person name="Tettelin H."/>
            <person name="Glass J.I."/>
            <person name="Rusch D."/>
            <person name="Podicherti R."/>
            <person name="Tsui H.-C.T."/>
            <person name="Winkler M.E."/>
        </authorList>
    </citation>
    <scope>NUCLEOTIDE SEQUENCE</scope>
</reference>
<evidence type="ECO:0000313" key="2">
    <source>
        <dbReference type="EMBL" id="SUZ95969.1"/>
    </source>
</evidence>
<dbReference type="InterPro" id="IPR007313">
    <property type="entry name" value="FxsA"/>
</dbReference>
<protein>
    <recommendedName>
        <fullName evidence="3">FxsA cytoplasmic membrane protein</fullName>
    </recommendedName>
</protein>
<dbReference type="GO" id="GO:0016020">
    <property type="term" value="C:membrane"/>
    <property type="evidence" value="ECO:0007669"/>
    <property type="project" value="InterPro"/>
</dbReference>
<keyword evidence="1" id="KW-0812">Transmembrane</keyword>
<name>A0A381RXY6_9ZZZZ</name>
<feature type="transmembrane region" description="Helical" evidence="1">
    <location>
        <begin position="74"/>
        <end position="103"/>
    </location>
</feature>
<keyword evidence="1" id="KW-0472">Membrane</keyword>
<dbReference type="AlphaFoldDB" id="A0A381RXY6"/>
<evidence type="ECO:0000256" key="1">
    <source>
        <dbReference type="SAM" id="Phobius"/>
    </source>
</evidence>
<evidence type="ECO:0008006" key="3">
    <source>
        <dbReference type="Google" id="ProtNLM"/>
    </source>
</evidence>
<dbReference type="EMBL" id="UINC01002370">
    <property type="protein sequence ID" value="SUZ95969.1"/>
    <property type="molecule type" value="Genomic_DNA"/>
</dbReference>
<dbReference type="NCBIfam" id="NF008528">
    <property type="entry name" value="PRK11463.1-2"/>
    <property type="match status" value="1"/>
</dbReference>
<proteinExistence type="predicted"/>
<feature type="non-terminal residue" evidence="2">
    <location>
        <position position="119"/>
    </location>
</feature>
<gene>
    <name evidence="2" type="ORF">METZ01_LOCUS48823</name>
</gene>
<accession>A0A381RXY6</accession>
<sequence>MEPMVKLLMLFIVVPATELALLIEVGRQIGTINTLLLIVATGVLGASLAGRQGVGVVRQIQTEMASGHMPGGAIFDGLLILIAGIVLMTPGILTDIAGFLCLIPATRRAIKATIIRRME</sequence>
<dbReference type="PANTHER" id="PTHR35335">
    <property type="entry name" value="UPF0716 PROTEIN FXSA"/>
    <property type="match status" value="1"/>
</dbReference>
<dbReference type="Pfam" id="PF04186">
    <property type="entry name" value="FxsA"/>
    <property type="match status" value="1"/>
</dbReference>
<organism evidence="2">
    <name type="scientific">marine metagenome</name>
    <dbReference type="NCBI Taxonomy" id="408172"/>
    <lineage>
        <taxon>unclassified sequences</taxon>
        <taxon>metagenomes</taxon>
        <taxon>ecological metagenomes</taxon>
    </lineage>
</organism>
<feature type="transmembrane region" description="Helical" evidence="1">
    <location>
        <begin position="35"/>
        <end position="54"/>
    </location>
</feature>
<keyword evidence="1" id="KW-1133">Transmembrane helix</keyword>